<comment type="caution">
    <text evidence="2">The sequence shown here is derived from an EMBL/GenBank/DDBJ whole genome shotgun (WGS) entry which is preliminary data.</text>
</comment>
<protein>
    <submittedName>
        <fullName evidence="2">Uncharacterized protein</fullName>
    </submittedName>
</protein>
<reference evidence="2" key="1">
    <citation type="submission" date="2020-06" db="EMBL/GenBank/DDBJ databases">
        <authorList>
            <person name="Li T."/>
            <person name="Hu X."/>
            <person name="Zhang T."/>
            <person name="Song X."/>
            <person name="Zhang H."/>
            <person name="Dai N."/>
            <person name="Sheng W."/>
            <person name="Hou X."/>
            <person name="Wei L."/>
        </authorList>
    </citation>
    <scope>NUCLEOTIDE SEQUENCE</scope>
    <source>
        <strain evidence="2">G01</strain>
        <tissue evidence="2">Leaf</tissue>
    </source>
</reference>
<reference evidence="2" key="2">
    <citation type="journal article" date="2024" name="Plant">
        <title>Genomic evolution and insights into agronomic trait innovations of Sesamum species.</title>
        <authorList>
            <person name="Miao H."/>
            <person name="Wang L."/>
            <person name="Qu L."/>
            <person name="Liu H."/>
            <person name="Sun Y."/>
            <person name="Le M."/>
            <person name="Wang Q."/>
            <person name="Wei S."/>
            <person name="Zheng Y."/>
            <person name="Lin W."/>
            <person name="Duan Y."/>
            <person name="Cao H."/>
            <person name="Xiong S."/>
            <person name="Wang X."/>
            <person name="Wei L."/>
            <person name="Li C."/>
            <person name="Ma Q."/>
            <person name="Ju M."/>
            <person name="Zhao R."/>
            <person name="Li G."/>
            <person name="Mu C."/>
            <person name="Tian Q."/>
            <person name="Mei H."/>
            <person name="Zhang T."/>
            <person name="Gao T."/>
            <person name="Zhang H."/>
        </authorList>
    </citation>
    <scope>NUCLEOTIDE SEQUENCE</scope>
    <source>
        <strain evidence="2">G01</strain>
    </source>
</reference>
<organism evidence="2">
    <name type="scientific">Sesamum angustifolium</name>
    <dbReference type="NCBI Taxonomy" id="2727405"/>
    <lineage>
        <taxon>Eukaryota</taxon>
        <taxon>Viridiplantae</taxon>
        <taxon>Streptophyta</taxon>
        <taxon>Embryophyta</taxon>
        <taxon>Tracheophyta</taxon>
        <taxon>Spermatophyta</taxon>
        <taxon>Magnoliopsida</taxon>
        <taxon>eudicotyledons</taxon>
        <taxon>Gunneridae</taxon>
        <taxon>Pentapetalae</taxon>
        <taxon>asterids</taxon>
        <taxon>lamiids</taxon>
        <taxon>Lamiales</taxon>
        <taxon>Pedaliaceae</taxon>
        <taxon>Sesamum</taxon>
    </lineage>
</organism>
<sequence length="55" mass="6351">MSSSSSLSCRAVEQELELFRSQRADEADGETKKQWQNGAEHKPTVTRERRCYGFE</sequence>
<feature type="region of interest" description="Disordered" evidence="1">
    <location>
        <begin position="20"/>
        <end position="55"/>
    </location>
</feature>
<gene>
    <name evidence="2" type="ORF">Sangu_2014700</name>
</gene>
<accession>A0AAW2LH40</accession>
<proteinExistence type="predicted"/>
<dbReference type="EMBL" id="JACGWK010000013">
    <property type="protein sequence ID" value="KAL0318585.1"/>
    <property type="molecule type" value="Genomic_DNA"/>
</dbReference>
<evidence type="ECO:0000256" key="1">
    <source>
        <dbReference type="SAM" id="MobiDB-lite"/>
    </source>
</evidence>
<name>A0AAW2LH40_9LAMI</name>
<evidence type="ECO:0000313" key="2">
    <source>
        <dbReference type="EMBL" id="KAL0318585.1"/>
    </source>
</evidence>
<dbReference type="AlphaFoldDB" id="A0AAW2LH40"/>